<protein>
    <submittedName>
        <fullName evidence="2">SPK domain-containing protein</fullName>
    </submittedName>
</protein>
<keyword evidence="1" id="KW-1185">Reference proteome</keyword>
<sequence>MKRQFYSPKNDRFVPDPRCSGWWAVVVLEQITPNGPQSIYCTEFRRKASVNSYDVQKLLKAYCRYRVYASTSGNMVLSVREENVDHVCDALVKQFSFQIQCFFKVFFILERPTADHLQSSIILSERAPFLLEFSDELKQLIHNFEFKKVLASTNMQPKAVIKRNYVSDLVEVIIKRIVIDYPTQKDQDNLFQRISAQVVGIPCQCVADCSWKRFKSTWEFRELFYEKLGKNKEETKKTFEKFSSMTKEQFDRRMAEDADTFANELRQNISETTDSPTLEVRNEVTDNEPVTSEDLRSGRGLFLSSSNTYLDWQGGAWTEEELGNGRLQLTATLTVELETSPSDQEVHHVTTSANLNFIR</sequence>
<dbReference type="Proteomes" id="UP000095282">
    <property type="component" value="Unplaced"/>
</dbReference>
<reference evidence="2" key="1">
    <citation type="submission" date="2016-11" db="UniProtKB">
        <authorList>
            <consortium name="WormBaseParasite"/>
        </authorList>
    </citation>
    <scope>IDENTIFICATION</scope>
</reference>
<proteinExistence type="predicted"/>
<organism evidence="1 2">
    <name type="scientific">Caenorhabditis tropicalis</name>
    <dbReference type="NCBI Taxonomy" id="1561998"/>
    <lineage>
        <taxon>Eukaryota</taxon>
        <taxon>Metazoa</taxon>
        <taxon>Ecdysozoa</taxon>
        <taxon>Nematoda</taxon>
        <taxon>Chromadorea</taxon>
        <taxon>Rhabditida</taxon>
        <taxon>Rhabditina</taxon>
        <taxon>Rhabditomorpha</taxon>
        <taxon>Rhabditoidea</taxon>
        <taxon>Rhabditidae</taxon>
        <taxon>Peloderinae</taxon>
        <taxon>Caenorhabditis</taxon>
    </lineage>
</organism>
<evidence type="ECO:0000313" key="2">
    <source>
        <dbReference type="WBParaSite" id="Csp11.Scaffold629.g13638.t2"/>
    </source>
</evidence>
<dbReference type="WBParaSite" id="Csp11.Scaffold629.g13638.t2">
    <property type="protein sequence ID" value="Csp11.Scaffold629.g13638.t2"/>
    <property type="gene ID" value="Csp11.Scaffold629.g13638"/>
</dbReference>
<name>A0A1I7U0I6_9PELO</name>
<evidence type="ECO:0000313" key="1">
    <source>
        <dbReference type="Proteomes" id="UP000095282"/>
    </source>
</evidence>
<dbReference type="AlphaFoldDB" id="A0A1I7U0I6"/>
<accession>A0A1I7U0I6</accession>